<dbReference type="AlphaFoldDB" id="A0A017H2P3"/>
<protein>
    <submittedName>
        <fullName evidence="4">Lipopolysaccharide biosynthesis protein</fullName>
    </submittedName>
</protein>
<proteinExistence type="predicted"/>
<dbReference type="PANTHER" id="PTHR30160:SF1">
    <property type="entry name" value="LIPOPOLYSACCHARIDE 1,2-N-ACETYLGLUCOSAMINETRANSFERASE-RELATED"/>
    <property type="match status" value="1"/>
</dbReference>
<dbReference type="InterPro" id="IPR002201">
    <property type="entry name" value="Glyco_trans_9"/>
</dbReference>
<dbReference type="SUPFAM" id="SSF53756">
    <property type="entry name" value="UDP-Glycosyltransferase/glycogen phosphorylase"/>
    <property type="match status" value="1"/>
</dbReference>
<dbReference type="Proteomes" id="UP000031184">
    <property type="component" value="Unassembled WGS sequence"/>
</dbReference>
<gene>
    <name evidence="4" type="ORF">C095_11965</name>
</gene>
<evidence type="ECO:0000256" key="3">
    <source>
        <dbReference type="SAM" id="MobiDB-lite"/>
    </source>
</evidence>
<dbReference type="CDD" id="cd03789">
    <property type="entry name" value="GT9_LPS_heptosyltransferase"/>
    <property type="match status" value="1"/>
</dbReference>
<evidence type="ECO:0000313" key="5">
    <source>
        <dbReference type="Proteomes" id="UP000031184"/>
    </source>
</evidence>
<keyword evidence="2" id="KW-0808">Transferase</keyword>
<dbReference type="PANTHER" id="PTHR30160">
    <property type="entry name" value="TETRAACYLDISACCHARIDE 4'-KINASE-RELATED"/>
    <property type="match status" value="1"/>
</dbReference>
<evidence type="ECO:0000256" key="1">
    <source>
        <dbReference type="ARBA" id="ARBA00022676"/>
    </source>
</evidence>
<reference evidence="4 5" key="1">
    <citation type="submission" date="2013-08" db="EMBL/GenBank/DDBJ databases">
        <title>An opportunistic ruminal bacterium that causes liver abscesses in cattle.</title>
        <authorList>
            <person name="Benahmed F.H."/>
            <person name="Rasmussen M."/>
            <person name="Harbottle H."/>
            <person name="Soppet D."/>
            <person name="Nagaraja T.G."/>
            <person name="Davidson M."/>
        </authorList>
    </citation>
    <scope>NUCLEOTIDE SEQUENCE [LARGE SCALE GENOMIC DNA]</scope>
    <source>
        <strain evidence="4 5">B35</strain>
    </source>
</reference>
<dbReference type="PATRIC" id="fig|1226633.4.peg.2411"/>
<evidence type="ECO:0000313" key="4">
    <source>
        <dbReference type="EMBL" id="KID48109.1"/>
    </source>
</evidence>
<evidence type="ECO:0000256" key="2">
    <source>
        <dbReference type="ARBA" id="ARBA00022679"/>
    </source>
</evidence>
<organism evidence="4 5">
    <name type="scientific">Fusobacterium necrophorum subsp. funduliforme B35</name>
    <dbReference type="NCBI Taxonomy" id="1226633"/>
    <lineage>
        <taxon>Bacteria</taxon>
        <taxon>Fusobacteriati</taxon>
        <taxon>Fusobacteriota</taxon>
        <taxon>Fusobacteriia</taxon>
        <taxon>Fusobacteriales</taxon>
        <taxon>Fusobacteriaceae</taxon>
        <taxon>Fusobacterium</taxon>
    </lineage>
</organism>
<feature type="region of interest" description="Disordered" evidence="3">
    <location>
        <begin position="343"/>
        <end position="373"/>
    </location>
</feature>
<dbReference type="EMBL" id="AUZI01000032">
    <property type="protein sequence ID" value="KID48109.1"/>
    <property type="molecule type" value="Genomic_DNA"/>
</dbReference>
<dbReference type="GO" id="GO:0005829">
    <property type="term" value="C:cytosol"/>
    <property type="evidence" value="ECO:0007669"/>
    <property type="project" value="TreeGrafter"/>
</dbReference>
<dbReference type="GO" id="GO:0008713">
    <property type="term" value="F:ADP-heptose-lipopolysaccharide heptosyltransferase activity"/>
    <property type="evidence" value="ECO:0007669"/>
    <property type="project" value="TreeGrafter"/>
</dbReference>
<name>A0A017H2P3_9FUSO</name>
<accession>A0A017H2P3</accession>
<dbReference type="GO" id="GO:0009244">
    <property type="term" value="P:lipopolysaccharide core region biosynthetic process"/>
    <property type="evidence" value="ECO:0007669"/>
    <property type="project" value="TreeGrafter"/>
</dbReference>
<dbReference type="InterPro" id="IPR051199">
    <property type="entry name" value="LPS_LOS_Heptosyltrfase"/>
</dbReference>
<comment type="caution">
    <text evidence="4">The sequence shown here is derived from an EMBL/GenBank/DDBJ whole genome shotgun (WGS) entry which is preliminary data.</text>
</comment>
<dbReference type="Pfam" id="PF01075">
    <property type="entry name" value="Glyco_transf_9"/>
    <property type="match status" value="1"/>
</dbReference>
<dbReference type="Gene3D" id="3.40.50.2000">
    <property type="entry name" value="Glycogen Phosphorylase B"/>
    <property type="match status" value="2"/>
</dbReference>
<keyword evidence="1" id="KW-0328">Glycosyltransferase</keyword>
<sequence length="373" mass="42400">MVGKDQDKEKRKKMKILVIRLSSIGDVLLTTPVLKAWKEKYPDSVLDFVVLKQFQAAIQDCPYIDHIYVFDKQKHDGMRNIRKFSKALKENGYDYVFDLHNKFRSQWMRWSMGIPYFVYPKRKWWKSVLVNLGLISYQVDDTIIKNYFAAFSSFSLNYRGEDLYFGVKGEEKKNFEQYRNFPVLAPGASKNTKKWPIENFALLAKLLYQKYSYPSILIGGKEDEESCNKIIELSGGSAISFAGKLSLQESGALLSQAAFLVSNDSGPFHIARGVKCPSFVIFGPTSPGMFELGEQDVLIYAGVECSPCSLHGDKECPKKHFRCMKEITAEQILKKIEEKNSKEGVFSDGESKRKNDGVNSEAKGLGNGCKRNN</sequence>